<gene>
    <name evidence="1" type="ORF">KDK_16550</name>
</gene>
<organism evidence="1 2">
    <name type="scientific">Dictyobacter kobayashii</name>
    <dbReference type="NCBI Taxonomy" id="2014872"/>
    <lineage>
        <taxon>Bacteria</taxon>
        <taxon>Bacillati</taxon>
        <taxon>Chloroflexota</taxon>
        <taxon>Ktedonobacteria</taxon>
        <taxon>Ktedonobacterales</taxon>
        <taxon>Dictyobacteraceae</taxon>
        <taxon>Dictyobacter</taxon>
    </lineage>
</organism>
<proteinExistence type="predicted"/>
<accession>A0A402AFJ7</accession>
<keyword evidence="2" id="KW-1185">Reference proteome</keyword>
<dbReference type="Proteomes" id="UP000287188">
    <property type="component" value="Unassembled WGS sequence"/>
</dbReference>
<sequence>MYKGIQLATYSIALGSTRHQISQSQKILFPAEQWTPEPNGDDVFGKDEYNYACRRGQYKPTHRWTTLKDWQFSIDRFRDDARDSSPEPAAKKR</sequence>
<reference evidence="2" key="1">
    <citation type="submission" date="2018-12" db="EMBL/GenBank/DDBJ databases">
        <title>Tengunoibacter tsumagoiensis gen. nov., sp. nov., Dictyobacter kobayashii sp. nov., D. alpinus sp. nov., and D. joshuensis sp. nov. and description of Dictyobacteraceae fam. nov. within the order Ktedonobacterales isolated from Tengu-no-mugimeshi.</title>
        <authorList>
            <person name="Wang C.M."/>
            <person name="Zheng Y."/>
            <person name="Sakai Y."/>
            <person name="Toyoda A."/>
            <person name="Minakuchi Y."/>
            <person name="Abe K."/>
            <person name="Yokota A."/>
            <person name="Yabe S."/>
        </authorList>
    </citation>
    <scope>NUCLEOTIDE SEQUENCE [LARGE SCALE GENOMIC DNA]</scope>
    <source>
        <strain evidence="2">Uno11</strain>
    </source>
</reference>
<protein>
    <submittedName>
        <fullName evidence="1">Uncharacterized protein</fullName>
    </submittedName>
</protein>
<comment type="caution">
    <text evidence="1">The sequence shown here is derived from an EMBL/GenBank/DDBJ whole genome shotgun (WGS) entry which is preliminary data.</text>
</comment>
<evidence type="ECO:0000313" key="1">
    <source>
        <dbReference type="EMBL" id="GCE17855.1"/>
    </source>
</evidence>
<dbReference type="EMBL" id="BIFS01000001">
    <property type="protein sequence ID" value="GCE17855.1"/>
    <property type="molecule type" value="Genomic_DNA"/>
</dbReference>
<evidence type="ECO:0000313" key="2">
    <source>
        <dbReference type="Proteomes" id="UP000287188"/>
    </source>
</evidence>
<dbReference type="AlphaFoldDB" id="A0A402AFJ7"/>
<name>A0A402AFJ7_9CHLR</name>